<proteinExistence type="predicted"/>
<dbReference type="Proteomes" id="UP001056386">
    <property type="component" value="Chromosome 1"/>
</dbReference>
<organism evidence="3 4">
    <name type="scientific">Burkholderia glumae</name>
    <name type="common">Pseudomonas glumae</name>
    <dbReference type="NCBI Taxonomy" id="337"/>
    <lineage>
        <taxon>Bacteria</taxon>
        <taxon>Pseudomonadati</taxon>
        <taxon>Pseudomonadota</taxon>
        <taxon>Betaproteobacteria</taxon>
        <taxon>Burkholderiales</taxon>
        <taxon>Burkholderiaceae</taxon>
        <taxon>Burkholderia</taxon>
    </lineage>
</organism>
<dbReference type="Pfam" id="PF11008">
    <property type="entry name" value="DUF2846"/>
    <property type="match status" value="1"/>
</dbReference>
<protein>
    <submittedName>
        <fullName evidence="3">DUF2846 domain-containing protein</fullName>
    </submittedName>
</protein>
<feature type="chain" id="PRO_5045306874" evidence="1">
    <location>
        <begin position="24"/>
        <end position="165"/>
    </location>
</feature>
<accession>A0ABY5BDP8</accession>
<feature type="signal peptide" evidence="1">
    <location>
        <begin position="1"/>
        <end position="23"/>
    </location>
</feature>
<dbReference type="PROSITE" id="PS51257">
    <property type="entry name" value="PROKAR_LIPOPROTEIN"/>
    <property type="match status" value="1"/>
</dbReference>
<dbReference type="GeneID" id="45698647"/>
<keyword evidence="1" id="KW-0732">Signal</keyword>
<dbReference type="RefSeq" id="WP_015876455.1">
    <property type="nucleotide sequence ID" value="NZ_CP021074.1"/>
</dbReference>
<gene>
    <name evidence="3" type="ORF">NFI99_26540</name>
</gene>
<evidence type="ECO:0000313" key="3">
    <source>
        <dbReference type="EMBL" id="USS45151.1"/>
    </source>
</evidence>
<keyword evidence="4" id="KW-1185">Reference proteome</keyword>
<dbReference type="EMBL" id="CP099587">
    <property type="protein sequence ID" value="USS45151.1"/>
    <property type="molecule type" value="Genomic_DNA"/>
</dbReference>
<evidence type="ECO:0000256" key="1">
    <source>
        <dbReference type="SAM" id="SignalP"/>
    </source>
</evidence>
<evidence type="ECO:0000259" key="2">
    <source>
        <dbReference type="Pfam" id="PF11008"/>
    </source>
</evidence>
<dbReference type="InterPro" id="IPR022548">
    <property type="entry name" value="DUF2846"/>
</dbReference>
<evidence type="ECO:0000313" key="4">
    <source>
        <dbReference type="Proteomes" id="UP001056386"/>
    </source>
</evidence>
<sequence>MTMRWNWRTGAALTLLAATIAFAGCAAPPQKPIYRDMWASVPAPAAGQGRIVFFRSAAKLGMASGDRVDVNDKPAGQLPGGGFFYLDEPAGQYTVTTSSAPDRPLTFYLMQGETKYVRMGVPFALVAGPLTPSLESDSGKVRQELSMLRYVGRGDGAGHMAAKTP</sequence>
<name>A0ABY5BDP8_BURGL</name>
<reference evidence="3" key="1">
    <citation type="submission" date="2022-06" db="EMBL/GenBank/DDBJ databases">
        <title>Draft genome sequence of Burkholderia glumae strain GR20004 isolated from rice panicle showing bacterial panicle blight.</title>
        <authorList>
            <person name="Choi S.Y."/>
            <person name="Lee Y.H."/>
        </authorList>
    </citation>
    <scope>NUCLEOTIDE SEQUENCE</scope>
    <source>
        <strain evidence="3">GR20004</strain>
    </source>
</reference>
<feature type="domain" description="DUF2846" evidence="2">
    <location>
        <begin position="46"/>
        <end position="120"/>
    </location>
</feature>